<dbReference type="EMBL" id="CP163441">
    <property type="protein sequence ID" value="XDQ42002.1"/>
    <property type="molecule type" value="Genomic_DNA"/>
</dbReference>
<dbReference type="RefSeq" id="WP_369221550.1">
    <property type="nucleotide sequence ID" value="NZ_CP163441.1"/>
</dbReference>
<dbReference type="AlphaFoldDB" id="A0AB39QHP4"/>
<proteinExistence type="predicted"/>
<gene>
    <name evidence="1" type="ORF">AB5J52_06855</name>
</gene>
<evidence type="ECO:0000313" key="1">
    <source>
        <dbReference type="EMBL" id="XDQ42002.1"/>
    </source>
</evidence>
<organism evidence="1">
    <name type="scientific">Streptomyces sp. R39</name>
    <dbReference type="NCBI Taxonomy" id="3238631"/>
    <lineage>
        <taxon>Bacteria</taxon>
        <taxon>Bacillati</taxon>
        <taxon>Actinomycetota</taxon>
        <taxon>Actinomycetes</taxon>
        <taxon>Kitasatosporales</taxon>
        <taxon>Streptomycetaceae</taxon>
        <taxon>Streptomyces</taxon>
    </lineage>
</organism>
<accession>A0AB39QHP4</accession>
<name>A0AB39QHP4_9ACTN</name>
<protein>
    <submittedName>
        <fullName evidence="1">Uncharacterized protein</fullName>
    </submittedName>
</protein>
<reference evidence="1" key="1">
    <citation type="submission" date="2024-07" db="EMBL/GenBank/DDBJ databases">
        <authorList>
            <person name="Yu S.T."/>
        </authorList>
    </citation>
    <scope>NUCLEOTIDE SEQUENCE</scope>
    <source>
        <strain evidence="1">R39</strain>
    </source>
</reference>
<sequence length="69" mass="8109">MIRTEDLAEFLVTNNFLFELEHRDYYAIFERFIDDHPDPDGDLISMKQLKSAVALARKDPAIQKAIRKK</sequence>